<name>A0A975GEW8_9BACT</name>
<dbReference type="RefSeq" id="WP_207690487.1">
    <property type="nucleotide sequence ID" value="NZ_CP061799.1"/>
</dbReference>
<evidence type="ECO:0000256" key="3">
    <source>
        <dbReference type="RuleBase" id="RU000524"/>
    </source>
</evidence>
<evidence type="ECO:0000256" key="4">
    <source>
        <dbReference type="SAM" id="MobiDB-lite"/>
    </source>
</evidence>
<dbReference type="PANTHER" id="PTHR10302">
    <property type="entry name" value="SINGLE-STRANDED DNA-BINDING PROTEIN"/>
    <property type="match status" value="1"/>
</dbReference>
<keyword evidence="2" id="KW-0235">DNA replication</keyword>
<organism evidence="5 6">
    <name type="scientific">Desulfonema limicola</name>
    <dbReference type="NCBI Taxonomy" id="45656"/>
    <lineage>
        <taxon>Bacteria</taxon>
        <taxon>Pseudomonadati</taxon>
        <taxon>Thermodesulfobacteriota</taxon>
        <taxon>Desulfobacteria</taxon>
        <taxon>Desulfobacterales</taxon>
        <taxon>Desulfococcaceae</taxon>
        <taxon>Desulfonema</taxon>
    </lineage>
</organism>
<evidence type="ECO:0000256" key="2">
    <source>
        <dbReference type="HAMAP-Rule" id="MF_00984"/>
    </source>
</evidence>
<dbReference type="InterPro" id="IPR011344">
    <property type="entry name" value="ssDNA-bd"/>
</dbReference>
<dbReference type="GO" id="GO:0009295">
    <property type="term" value="C:nucleoid"/>
    <property type="evidence" value="ECO:0007669"/>
    <property type="project" value="TreeGrafter"/>
</dbReference>
<feature type="compositionally biased region" description="Basic and acidic residues" evidence="4">
    <location>
        <begin position="222"/>
        <end position="245"/>
    </location>
</feature>
<evidence type="ECO:0000256" key="1">
    <source>
        <dbReference type="ARBA" id="ARBA00023125"/>
    </source>
</evidence>
<dbReference type="InterPro" id="IPR000424">
    <property type="entry name" value="Primosome_PriB/ssb"/>
</dbReference>
<dbReference type="GO" id="GO:0006310">
    <property type="term" value="P:DNA recombination"/>
    <property type="evidence" value="ECO:0007669"/>
    <property type="project" value="UniProtKB-UniRule"/>
</dbReference>
<dbReference type="Gene3D" id="2.40.50.140">
    <property type="entry name" value="Nucleic acid-binding proteins"/>
    <property type="match status" value="1"/>
</dbReference>
<reference evidence="5" key="1">
    <citation type="journal article" date="2021" name="Microb. Physiol.">
        <title>Proteogenomic Insights into the Physiology of Marine, Sulfate-Reducing, Filamentous Desulfonema limicola and Desulfonema magnum.</title>
        <authorList>
            <person name="Schnaars V."/>
            <person name="Wohlbrand L."/>
            <person name="Scheve S."/>
            <person name="Hinrichs C."/>
            <person name="Reinhardt R."/>
            <person name="Rabus R."/>
        </authorList>
    </citation>
    <scope>NUCLEOTIDE SEQUENCE</scope>
    <source>
        <strain evidence="5">5ac10</strain>
    </source>
</reference>
<dbReference type="GO" id="GO:0003697">
    <property type="term" value="F:single-stranded DNA binding"/>
    <property type="evidence" value="ECO:0007669"/>
    <property type="project" value="UniProtKB-UniRule"/>
</dbReference>
<feature type="short sequence motif" description="Important for interaction with partner proteins" evidence="2">
    <location>
        <begin position="257"/>
        <end position="262"/>
    </location>
</feature>
<keyword evidence="2" id="KW-0234">DNA repair</keyword>
<feature type="region of interest" description="Disordered" evidence="4">
    <location>
        <begin position="105"/>
        <end position="262"/>
    </location>
</feature>
<keyword evidence="6" id="KW-1185">Reference proteome</keyword>
<evidence type="ECO:0000313" key="5">
    <source>
        <dbReference type="EMBL" id="QTA78657.1"/>
    </source>
</evidence>
<dbReference type="HAMAP" id="MF_00984">
    <property type="entry name" value="SSB"/>
    <property type="match status" value="1"/>
</dbReference>
<dbReference type="AlphaFoldDB" id="A0A975GEW8"/>
<comment type="caution">
    <text evidence="2">Lacks conserved residue(s) required for the propagation of feature annotation.</text>
</comment>
<dbReference type="KEGG" id="dli:dnl_08840"/>
<keyword evidence="1 2" id="KW-0238">DNA-binding</keyword>
<protein>
    <recommendedName>
        <fullName evidence="2 3">Single-stranded DNA-binding protein</fullName>
        <shortName evidence="2">SSB</shortName>
    </recommendedName>
</protein>
<comment type="function">
    <text evidence="2">Plays an important role in DNA replication, recombination and repair. Binds to ssDNA and to an array of partner proteins to recruit them to their sites of action during DNA metabolism.</text>
</comment>
<keyword evidence="2" id="KW-0233">DNA recombination</keyword>
<gene>
    <name evidence="5" type="primary">ssb1</name>
    <name evidence="5" type="ORF">dnl_08840</name>
</gene>
<dbReference type="Proteomes" id="UP000663720">
    <property type="component" value="Chromosome"/>
</dbReference>
<keyword evidence="2" id="KW-0227">DNA damage</keyword>
<dbReference type="InterPro" id="IPR012340">
    <property type="entry name" value="NA-bd_OB-fold"/>
</dbReference>
<dbReference type="CDD" id="cd04496">
    <property type="entry name" value="SSB_OBF"/>
    <property type="match status" value="1"/>
</dbReference>
<dbReference type="PANTHER" id="PTHR10302:SF27">
    <property type="entry name" value="SINGLE-STRANDED DNA-BINDING PROTEIN"/>
    <property type="match status" value="1"/>
</dbReference>
<accession>A0A975GEW8</accession>
<dbReference type="PROSITE" id="PS50935">
    <property type="entry name" value="SSB"/>
    <property type="match status" value="1"/>
</dbReference>
<dbReference type="NCBIfam" id="TIGR00621">
    <property type="entry name" value="ssb"/>
    <property type="match status" value="1"/>
</dbReference>
<dbReference type="SUPFAM" id="SSF50249">
    <property type="entry name" value="Nucleic acid-binding proteins"/>
    <property type="match status" value="1"/>
</dbReference>
<dbReference type="Pfam" id="PF00436">
    <property type="entry name" value="SSB"/>
    <property type="match status" value="1"/>
</dbReference>
<dbReference type="EMBL" id="CP061799">
    <property type="protein sequence ID" value="QTA78657.1"/>
    <property type="molecule type" value="Genomic_DNA"/>
</dbReference>
<dbReference type="GO" id="GO:0006281">
    <property type="term" value="P:DNA repair"/>
    <property type="evidence" value="ECO:0007669"/>
    <property type="project" value="UniProtKB-UniRule"/>
</dbReference>
<sequence>MAGMSKAVIIGHLGRDPEVRYTPDGLAVTNFSVAATEKIKGVDQTQWFKVTAFGKLGEICGQYLSKGRQVYIDGRLQTSEWEDQEGKKRFTLEVIASNMQMLGSRADAAPQGGGYGPPPGGGYQNQPPYQGGGYGPPPGSGYQNQPPYQGGGYGPPPGGGYQNQPPYQGGGYGPPPGSGYQNQPPYQGGGYQGTPAGDPGYSDQDTNYPEPDNYQESSELSSSKEDHPAPSESAAKDDTFKDKSDMGGNQADNVPDDDDIPF</sequence>
<proteinExistence type="inferred from homology"/>
<comment type="subunit">
    <text evidence="2">Homotetramer.</text>
</comment>
<evidence type="ECO:0000313" key="6">
    <source>
        <dbReference type="Proteomes" id="UP000663720"/>
    </source>
</evidence>
<dbReference type="GO" id="GO:0006260">
    <property type="term" value="P:DNA replication"/>
    <property type="evidence" value="ECO:0007669"/>
    <property type="project" value="UniProtKB-UniRule"/>
</dbReference>